<dbReference type="NCBIfam" id="TIGR01907">
    <property type="entry name" value="casE_Cse3"/>
    <property type="match status" value="1"/>
</dbReference>
<organism evidence="1">
    <name type="scientific">Morganella morganii</name>
    <name type="common">Proteus morganii</name>
    <dbReference type="NCBI Taxonomy" id="582"/>
    <lineage>
        <taxon>Bacteria</taxon>
        <taxon>Pseudomonadati</taxon>
        <taxon>Pseudomonadota</taxon>
        <taxon>Gammaproteobacteria</taxon>
        <taxon>Enterobacterales</taxon>
        <taxon>Morganellaceae</taxon>
        <taxon>Morganella</taxon>
    </lineage>
</organism>
<dbReference type="Gene3D" id="3.30.70.1200">
    <property type="entry name" value="Crispr-associated protein, domain 1"/>
    <property type="match status" value="1"/>
</dbReference>
<comment type="caution">
    <text evidence="1">The sequence shown here is derived from an EMBL/GenBank/DDBJ whole genome shotgun (WGS) entry which is preliminary data.</text>
</comment>
<dbReference type="Pfam" id="PF08798">
    <property type="entry name" value="CRISPR_assoc"/>
    <property type="match status" value="1"/>
</dbReference>
<sequence>MSLIASVLHLTRKDVQALKINDAYTLHKVVYSLYPDVRTAEEKQGSTPSGFLYADLGGDYKSRKILLLSDREPALYLKDKNGHGEYGVVQSKQVLPDFLTHKNYRFKVIVNPTQRNNKSRQIIPVKGRENIAEWFSSRAEKSWGFKVNHENLQIGNINVLKFKGKEQHSVTLAQAQVQGTLEVINSDQFAQSFCQGIGRGRAFGCGLLQIVPIIEY</sequence>
<dbReference type="AlphaFoldDB" id="A0AAI9HUL4"/>
<dbReference type="SMART" id="SM01101">
    <property type="entry name" value="CRISPR_assoc"/>
    <property type="match status" value="1"/>
</dbReference>
<dbReference type="InterPro" id="IPR010179">
    <property type="entry name" value="CRISPR-assoc_prot_Cse3"/>
</dbReference>
<accession>A0AAI9HUL4</accession>
<dbReference type="Gene3D" id="3.30.70.1210">
    <property type="entry name" value="Crispr-associated protein, domain 2"/>
    <property type="match status" value="1"/>
</dbReference>
<protein>
    <submittedName>
        <fullName evidence="1">Type I-E CRISPR-associated protein Cas6/Cse3/CasE</fullName>
    </submittedName>
</protein>
<proteinExistence type="predicted"/>
<dbReference type="SUPFAM" id="SSF117987">
    <property type="entry name" value="CRISPR-associated protein"/>
    <property type="match status" value="1"/>
</dbReference>
<dbReference type="EMBL" id="ABKJEP030000079">
    <property type="protein sequence ID" value="EMO9458267.1"/>
    <property type="molecule type" value="Genomic_DNA"/>
</dbReference>
<reference evidence="1" key="1">
    <citation type="submission" date="2024-02" db="EMBL/GenBank/DDBJ databases">
        <authorList>
            <consortium name="Clinical and Environmental Microbiology Branch: Whole genome sequencing antimicrobial resistance pathogens in the healthcare setting"/>
        </authorList>
    </citation>
    <scope>NUCLEOTIDE SEQUENCE</scope>
    <source>
        <strain evidence="1">2023KU-00017</strain>
    </source>
</reference>
<name>A0AAI9HUL4_MORMO</name>
<evidence type="ECO:0000313" key="1">
    <source>
        <dbReference type="EMBL" id="EMO9458267.1"/>
    </source>
</evidence>
<dbReference type="CDD" id="cd09727">
    <property type="entry name" value="Cas6_I-E"/>
    <property type="match status" value="1"/>
</dbReference>
<gene>
    <name evidence="1" type="primary">cas6e</name>
    <name evidence="1" type="ORF">PN925_003679</name>
</gene>